<protein>
    <recommendedName>
        <fullName evidence="10">Type II secretion system protein M</fullName>
        <shortName evidence="10">T2SS protein M</shortName>
    </recommendedName>
    <alternativeName>
        <fullName evidence="10">General secretion pathway protein M</fullName>
    </alternativeName>
</protein>
<proteinExistence type="inferred from homology"/>
<sequence length="164" mass="18325">MKQWWESLEARERRTLSWGGIALAIILFYFMIWLPGHQRAAELEQTVAEQRVLLSWMQQAAQEAQALRGSHPQPVNRGNSNQALFALADQSARQAGLGNAIRRVEPSGNNRVRVNLEEASFDDMVLWLGNLKTRHGIEAHTVTIRTGSSTGRVNAQLQLEAPAS</sequence>
<dbReference type="Gene3D" id="3.30.1360.100">
    <property type="entry name" value="General secretion pathway protein M, EpsM"/>
    <property type="match status" value="1"/>
</dbReference>
<comment type="function">
    <text evidence="10">Inner membrane component of the type II secretion system required for the energy-dependent secretion of extracellular factors such as proteases and toxins from the periplasm.</text>
</comment>
<evidence type="ECO:0000256" key="7">
    <source>
        <dbReference type="ARBA" id="ARBA00022927"/>
    </source>
</evidence>
<keyword evidence="13" id="KW-1185">Reference proteome</keyword>
<feature type="transmembrane region" description="Helical" evidence="11">
    <location>
        <begin position="15"/>
        <end position="34"/>
    </location>
</feature>
<dbReference type="GO" id="GO:0015627">
    <property type="term" value="C:type II protein secretion system complex"/>
    <property type="evidence" value="ECO:0007669"/>
    <property type="project" value="InterPro"/>
</dbReference>
<dbReference type="GO" id="GO:0015628">
    <property type="term" value="P:protein secretion by the type II secretion system"/>
    <property type="evidence" value="ECO:0007669"/>
    <property type="project" value="InterPro"/>
</dbReference>
<name>A0A3E0X444_9GAMM</name>
<comment type="similarity">
    <text evidence="2 10">Belongs to the GSP M family.</text>
</comment>
<dbReference type="AlphaFoldDB" id="A0A3E0X444"/>
<reference evidence="13" key="1">
    <citation type="submission" date="2017-05" db="EMBL/GenBank/DDBJ databases">
        <authorList>
            <person name="Sharma S."/>
            <person name="Sidhu C."/>
            <person name="Pinnaka A.K."/>
        </authorList>
    </citation>
    <scope>NUCLEOTIDE SEQUENCE [LARGE SCALE GENOMIC DNA]</scope>
    <source>
        <strain evidence="13">AK93</strain>
    </source>
</reference>
<evidence type="ECO:0000256" key="6">
    <source>
        <dbReference type="ARBA" id="ARBA00022692"/>
    </source>
</evidence>
<evidence type="ECO:0000256" key="1">
    <source>
        <dbReference type="ARBA" id="ARBA00004377"/>
    </source>
</evidence>
<evidence type="ECO:0000256" key="4">
    <source>
        <dbReference type="ARBA" id="ARBA00022475"/>
    </source>
</evidence>
<dbReference type="InterPro" id="IPR023229">
    <property type="entry name" value="T2SS_M_periplasmic_sf"/>
</dbReference>
<gene>
    <name evidence="12" type="ORF">CAL65_00325</name>
</gene>
<organism evidence="12 13">
    <name type="scientific">Alkalilimnicola ehrlichii</name>
    <dbReference type="NCBI Taxonomy" id="351052"/>
    <lineage>
        <taxon>Bacteria</taxon>
        <taxon>Pseudomonadati</taxon>
        <taxon>Pseudomonadota</taxon>
        <taxon>Gammaproteobacteria</taxon>
        <taxon>Chromatiales</taxon>
        <taxon>Ectothiorhodospiraceae</taxon>
        <taxon>Alkalilimnicola</taxon>
    </lineage>
</organism>
<evidence type="ECO:0000256" key="8">
    <source>
        <dbReference type="ARBA" id="ARBA00022989"/>
    </source>
</evidence>
<comment type="subcellular location">
    <subcellularLocation>
        <location evidence="1">Cell inner membrane</location>
        <topology evidence="1">Single-pass membrane protein</topology>
    </subcellularLocation>
</comment>
<keyword evidence="6 11" id="KW-0812">Transmembrane</keyword>
<evidence type="ECO:0000313" key="13">
    <source>
        <dbReference type="Proteomes" id="UP000256763"/>
    </source>
</evidence>
<keyword evidence="8 11" id="KW-1133">Transmembrane helix</keyword>
<evidence type="ECO:0000313" key="12">
    <source>
        <dbReference type="EMBL" id="RFA39306.1"/>
    </source>
</evidence>
<dbReference type="SUPFAM" id="SSF103054">
    <property type="entry name" value="General secretion pathway protein M, EpsM"/>
    <property type="match status" value="1"/>
</dbReference>
<evidence type="ECO:0000256" key="11">
    <source>
        <dbReference type="SAM" id="Phobius"/>
    </source>
</evidence>
<dbReference type="InterPro" id="IPR007690">
    <property type="entry name" value="T2SS_GspM"/>
</dbReference>
<evidence type="ECO:0000256" key="10">
    <source>
        <dbReference type="PIRNR" id="PIRNR006291"/>
    </source>
</evidence>
<evidence type="ECO:0000256" key="3">
    <source>
        <dbReference type="ARBA" id="ARBA00022448"/>
    </source>
</evidence>
<dbReference type="EMBL" id="NFZW01000001">
    <property type="protein sequence ID" value="RFA39306.1"/>
    <property type="molecule type" value="Genomic_DNA"/>
</dbReference>
<keyword evidence="7 10" id="KW-0653">Protein transport</keyword>
<dbReference type="PIRSF" id="PIRSF006291">
    <property type="entry name" value="GspM"/>
    <property type="match status" value="1"/>
</dbReference>
<comment type="caution">
    <text evidence="12">The sequence shown here is derived from an EMBL/GenBank/DDBJ whole genome shotgun (WGS) entry which is preliminary data.</text>
</comment>
<keyword evidence="4 10" id="KW-1003">Cell membrane</keyword>
<keyword evidence="9 10" id="KW-0472">Membrane</keyword>
<dbReference type="OrthoDB" id="6120808at2"/>
<dbReference type="RefSeq" id="WP_116300739.1">
    <property type="nucleotide sequence ID" value="NZ_NFZV01000001.1"/>
</dbReference>
<keyword evidence="3 10" id="KW-0813">Transport</keyword>
<accession>A0A3E0X444</accession>
<evidence type="ECO:0000256" key="9">
    <source>
        <dbReference type="ARBA" id="ARBA00023136"/>
    </source>
</evidence>
<evidence type="ECO:0000256" key="5">
    <source>
        <dbReference type="ARBA" id="ARBA00022519"/>
    </source>
</evidence>
<keyword evidence="5 10" id="KW-0997">Cell inner membrane</keyword>
<dbReference type="Pfam" id="PF04612">
    <property type="entry name" value="T2SSM"/>
    <property type="match status" value="1"/>
</dbReference>
<dbReference type="Proteomes" id="UP000256763">
    <property type="component" value="Unassembled WGS sequence"/>
</dbReference>
<evidence type="ECO:0000256" key="2">
    <source>
        <dbReference type="ARBA" id="ARBA00010637"/>
    </source>
</evidence>
<dbReference type="GO" id="GO:0005886">
    <property type="term" value="C:plasma membrane"/>
    <property type="evidence" value="ECO:0007669"/>
    <property type="project" value="UniProtKB-SubCell"/>
</dbReference>